<dbReference type="InterPro" id="IPR036779">
    <property type="entry name" value="LysM_dom_sf"/>
</dbReference>
<sequence length="203" mass="20135">MKFTLSAVVLALAASQAAAVVPVPVKECTHSYVVEPGTPGCEAFATKFGITFADLLKWNDKLRADCANLDVGEPLCVSVTKGDCCLNENPKGALVPQDGTPAQPNLWDPAPYTKGPAATATSTTSPAVTTLPAAGNGTVTTPAATKPSTTAAAGTSAGAATTSAAAGATPSVKTDTKNSGAASNKNTIILGAAGLLLSAVYML</sequence>
<feature type="compositionally biased region" description="Low complexity" evidence="1">
    <location>
        <begin position="116"/>
        <end position="170"/>
    </location>
</feature>
<feature type="region of interest" description="Disordered" evidence="1">
    <location>
        <begin position="95"/>
        <end position="181"/>
    </location>
</feature>
<feature type="chain" id="PRO_5040309583" description="LysM domain-containing protein" evidence="2">
    <location>
        <begin position="20"/>
        <end position="203"/>
    </location>
</feature>
<dbReference type="EMBL" id="JAAAXW010000047">
    <property type="protein sequence ID" value="KAF9547087.1"/>
    <property type="molecule type" value="Genomic_DNA"/>
</dbReference>
<evidence type="ECO:0000313" key="4">
    <source>
        <dbReference type="EMBL" id="KAF9547087.1"/>
    </source>
</evidence>
<feature type="signal peptide" evidence="2">
    <location>
        <begin position="1"/>
        <end position="19"/>
    </location>
</feature>
<dbReference type="SMART" id="SM00257">
    <property type="entry name" value="LysM"/>
    <property type="match status" value="1"/>
</dbReference>
<comment type="caution">
    <text evidence="4">The sequence shown here is derived from an EMBL/GenBank/DDBJ whole genome shotgun (WGS) entry which is preliminary data.</text>
</comment>
<organism evidence="4 5">
    <name type="scientific">Mortierella hygrophila</name>
    <dbReference type="NCBI Taxonomy" id="979708"/>
    <lineage>
        <taxon>Eukaryota</taxon>
        <taxon>Fungi</taxon>
        <taxon>Fungi incertae sedis</taxon>
        <taxon>Mucoromycota</taxon>
        <taxon>Mortierellomycotina</taxon>
        <taxon>Mortierellomycetes</taxon>
        <taxon>Mortierellales</taxon>
        <taxon>Mortierellaceae</taxon>
        <taxon>Mortierella</taxon>
    </lineage>
</organism>
<gene>
    <name evidence="4" type="ORF">EC957_008936</name>
</gene>
<evidence type="ECO:0000313" key="5">
    <source>
        <dbReference type="Proteomes" id="UP000723463"/>
    </source>
</evidence>
<dbReference type="AlphaFoldDB" id="A0A9P6FC79"/>
<dbReference type="PROSITE" id="PS51782">
    <property type="entry name" value="LYSM"/>
    <property type="match status" value="1"/>
</dbReference>
<proteinExistence type="predicted"/>
<protein>
    <recommendedName>
        <fullName evidence="3">LysM domain-containing protein</fullName>
    </recommendedName>
</protein>
<feature type="compositionally biased region" description="Polar residues" evidence="1">
    <location>
        <begin position="171"/>
        <end position="181"/>
    </location>
</feature>
<dbReference type="InterPro" id="IPR018392">
    <property type="entry name" value="LysM"/>
</dbReference>
<dbReference type="Gene3D" id="3.10.350.10">
    <property type="entry name" value="LysM domain"/>
    <property type="match status" value="1"/>
</dbReference>
<name>A0A9P6FC79_9FUNG</name>
<reference evidence="4" key="1">
    <citation type="journal article" date="2020" name="Fungal Divers.">
        <title>Resolving the Mortierellaceae phylogeny through synthesis of multi-gene phylogenetics and phylogenomics.</title>
        <authorList>
            <person name="Vandepol N."/>
            <person name="Liber J."/>
            <person name="Desiro A."/>
            <person name="Na H."/>
            <person name="Kennedy M."/>
            <person name="Barry K."/>
            <person name="Grigoriev I.V."/>
            <person name="Miller A.N."/>
            <person name="O'Donnell K."/>
            <person name="Stajich J.E."/>
            <person name="Bonito G."/>
        </authorList>
    </citation>
    <scope>NUCLEOTIDE SEQUENCE</scope>
    <source>
        <strain evidence="4">NRRL 2591</strain>
    </source>
</reference>
<dbReference type="Proteomes" id="UP000723463">
    <property type="component" value="Unassembled WGS sequence"/>
</dbReference>
<keyword evidence="5" id="KW-1185">Reference proteome</keyword>
<dbReference type="Pfam" id="PF01476">
    <property type="entry name" value="LysM"/>
    <property type="match status" value="1"/>
</dbReference>
<evidence type="ECO:0000256" key="2">
    <source>
        <dbReference type="SAM" id="SignalP"/>
    </source>
</evidence>
<keyword evidence="2" id="KW-0732">Signal</keyword>
<feature type="domain" description="LysM" evidence="3">
    <location>
        <begin position="30"/>
        <end position="77"/>
    </location>
</feature>
<evidence type="ECO:0000256" key="1">
    <source>
        <dbReference type="SAM" id="MobiDB-lite"/>
    </source>
</evidence>
<accession>A0A9P6FC79</accession>
<evidence type="ECO:0000259" key="3">
    <source>
        <dbReference type="PROSITE" id="PS51782"/>
    </source>
</evidence>